<accession>A0A7M5XAI1</accession>
<dbReference type="AlphaFoldDB" id="A0A7M5XAI1"/>
<evidence type="ECO:0000256" key="2">
    <source>
        <dbReference type="ARBA" id="ARBA00022448"/>
    </source>
</evidence>
<dbReference type="Gene3D" id="1.20.120.350">
    <property type="entry name" value="Voltage-gated potassium channels. Chain C"/>
    <property type="match status" value="1"/>
</dbReference>
<dbReference type="InterPro" id="IPR027359">
    <property type="entry name" value="Volt_channel_dom_sf"/>
</dbReference>
<feature type="domain" description="Ion transport" evidence="13">
    <location>
        <begin position="93"/>
        <end position="319"/>
    </location>
</feature>
<dbReference type="Pfam" id="PF03520">
    <property type="entry name" value="KCNQ_channel"/>
    <property type="match status" value="1"/>
</dbReference>
<evidence type="ECO:0000256" key="11">
    <source>
        <dbReference type="SAM" id="MobiDB-lite"/>
    </source>
</evidence>
<dbReference type="Proteomes" id="UP000594262">
    <property type="component" value="Unplaced"/>
</dbReference>
<evidence type="ECO:0000259" key="13">
    <source>
        <dbReference type="Pfam" id="PF00520"/>
    </source>
</evidence>
<proteinExistence type="predicted"/>
<dbReference type="PANTHER" id="PTHR47735">
    <property type="entry name" value="POTASSIUM VOLTAGE-GATED CHANNEL SUBFAMILY KQT MEMBER 4"/>
    <property type="match status" value="1"/>
</dbReference>
<dbReference type="InterPro" id="IPR003937">
    <property type="entry name" value="K_chnl_volt-dep_KCNQ"/>
</dbReference>
<feature type="transmembrane region" description="Helical" evidence="12">
    <location>
        <begin position="92"/>
        <end position="112"/>
    </location>
</feature>
<dbReference type="SUPFAM" id="SSF81324">
    <property type="entry name" value="Voltage-gated potassium channels"/>
    <property type="match status" value="1"/>
</dbReference>
<keyword evidence="3" id="KW-1003">Cell membrane</keyword>
<evidence type="ECO:0000259" key="14">
    <source>
        <dbReference type="Pfam" id="PF03520"/>
    </source>
</evidence>
<evidence type="ECO:0000256" key="1">
    <source>
        <dbReference type="ARBA" id="ARBA00004651"/>
    </source>
</evidence>
<feature type="transmembrane region" description="Helical" evidence="12">
    <location>
        <begin position="227"/>
        <end position="246"/>
    </location>
</feature>
<keyword evidence="16" id="KW-1185">Reference proteome</keyword>
<dbReference type="GO" id="GO:0008076">
    <property type="term" value="C:voltage-gated potassium channel complex"/>
    <property type="evidence" value="ECO:0007669"/>
    <property type="project" value="TreeGrafter"/>
</dbReference>
<comment type="catalytic activity">
    <reaction evidence="10">
        <text>K(+)(in) = K(+)(out)</text>
        <dbReference type="Rhea" id="RHEA:29463"/>
        <dbReference type="ChEBI" id="CHEBI:29103"/>
    </reaction>
</comment>
<evidence type="ECO:0000256" key="7">
    <source>
        <dbReference type="ARBA" id="ARBA00023065"/>
    </source>
</evidence>
<evidence type="ECO:0000256" key="8">
    <source>
        <dbReference type="ARBA" id="ARBA00023136"/>
    </source>
</evidence>
<reference evidence="15" key="1">
    <citation type="submission" date="2021-01" db="UniProtKB">
        <authorList>
            <consortium name="EnsemblMetazoa"/>
        </authorList>
    </citation>
    <scope>IDENTIFICATION</scope>
</reference>
<evidence type="ECO:0000256" key="9">
    <source>
        <dbReference type="ARBA" id="ARBA00023303"/>
    </source>
</evidence>
<dbReference type="Gene3D" id="1.10.287.70">
    <property type="match status" value="1"/>
</dbReference>
<dbReference type="PANTHER" id="PTHR47735:SF9">
    <property type="entry name" value="POTASSIUM VOLTAGE-GATED CHANNEL SUBFAMILY KQT MEMBER 4-LIKE ISOFORM X1"/>
    <property type="match status" value="1"/>
</dbReference>
<dbReference type="GeneID" id="136808481"/>
<evidence type="ECO:0000313" key="16">
    <source>
        <dbReference type="Proteomes" id="UP000594262"/>
    </source>
</evidence>
<feature type="transmembrane region" description="Helical" evidence="12">
    <location>
        <begin position="258"/>
        <end position="276"/>
    </location>
</feature>
<protein>
    <submittedName>
        <fullName evidence="15">Uncharacterized protein</fullName>
    </submittedName>
</protein>
<evidence type="ECO:0000256" key="6">
    <source>
        <dbReference type="ARBA" id="ARBA00022989"/>
    </source>
</evidence>
<organism evidence="15 16">
    <name type="scientific">Clytia hemisphaerica</name>
    <dbReference type="NCBI Taxonomy" id="252671"/>
    <lineage>
        <taxon>Eukaryota</taxon>
        <taxon>Metazoa</taxon>
        <taxon>Cnidaria</taxon>
        <taxon>Hydrozoa</taxon>
        <taxon>Hydroidolina</taxon>
        <taxon>Leptothecata</taxon>
        <taxon>Obeliida</taxon>
        <taxon>Clytiidae</taxon>
        <taxon>Clytia</taxon>
    </lineage>
</organism>
<evidence type="ECO:0000313" key="15">
    <source>
        <dbReference type="EnsemblMetazoa" id="CLYHEMP020152.1"/>
    </source>
</evidence>
<keyword evidence="2" id="KW-0813">Transport</keyword>
<dbReference type="InterPro" id="IPR013821">
    <property type="entry name" value="K_chnl_volt-dep_KCNQ_C"/>
</dbReference>
<keyword evidence="5" id="KW-0630">Potassium</keyword>
<feature type="compositionally biased region" description="Low complexity" evidence="11">
    <location>
        <begin position="409"/>
        <end position="421"/>
    </location>
</feature>
<dbReference type="OrthoDB" id="6020680at2759"/>
<feature type="domain" description="Potassium channel voltage dependent KCNQ C-terminal" evidence="14">
    <location>
        <begin position="438"/>
        <end position="508"/>
    </location>
</feature>
<dbReference type="InterPro" id="IPR005821">
    <property type="entry name" value="Ion_trans_dom"/>
</dbReference>
<evidence type="ECO:0000256" key="10">
    <source>
        <dbReference type="ARBA" id="ARBA00034430"/>
    </source>
</evidence>
<dbReference type="RefSeq" id="XP_066921112.1">
    <property type="nucleotide sequence ID" value="XM_067065011.1"/>
</dbReference>
<evidence type="ECO:0000256" key="3">
    <source>
        <dbReference type="ARBA" id="ARBA00022475"/>
    </source>
</evidence>
<keyword evidence="4 12" id="KW-0812">Transmembrane</keyword>
<keyword evidence="6 12" id="KW-1133">Transmembrane helix</keyword>
<dbReference type="PRINTS" id="PR01459">
    <property type="entry name" value="KCNQCHANNEL"/>
</dbReference>
<keyword evidence="8 12" id="KW-0472">Membrane</keyword>
<feature type="transmembrane region" description="Helical" evidence="12">
    <location>
        <begin position="288"/>
        <end position="314"/>
    </location>
</feature>
<dbReference type="Gene3D" id="6.10.140.1910">
    <property type="match status" value="1"/>
</dbReference>
<evidence type="ECO:0000256" key="5">
    <source>
        <dbReference type="ARBA" id="ARBA00022958"/>
    </source>
</evidence>
<evidence type="ECO:0000256" key="4">
    <source>
        <dbReference type="ARBA" id="ARBA00022692"/>
    </source>
</evidence>
<sequence>MKARNINTVTVYKNKMAAQTLLYNKQPTFTTINPGYGDGHDEKKKIKREVAYFDFQTQLIQKAELAKKLRMKVFRFLEAHKCHSKGGIYDKLLIVVILVSLALGIGSTIPGYDNGWLFKVRLSVETLLLVIFLTEYLLRVWSSGAHGTYGAAGGWKKYIITPHMIIDLLVILSSLGLVISTSLNLDPEERRLLYLLQLLRILRIDRQRGAFGAFWRVFKKHRKELLTCWYMGFLMVTFVSFLVYSLEQKRTNDTYTLNNLFDGVYWGVISLTTIGYGDIKPETTSGKILICCFAVFGTCFLAMPAGIIGSGFALQVAEQQKEKHVNRRRRPAAVLIQSFWRKYAADNDFPATWIPHTTQHKDYESNLLRTPRKSINHQRSSKPDMFGVPFTPIIPSIHVTRNDNGKGMSSPPSKSSHPVSPAEIPDDFNFSNGYLIPAKKLTTAEKIALRFIRFLKCISSMKKFRQARRPYDERDILDQFASAQIEMFAKLRDVKQRIESCQICSDSKAEKNLNYISKLNDKVGSLHSEISETKELLKILLVQQGIDINKALNNKQQHQDND</sequence>
<comment type="subcellular location">
    <subcellularLocation>
        <location evidence="1">Cell membrane</location>
        <topology evidence="1">Multi-pass membrane protein</topology>
    </subcellularLocation>
</comment>
<name>A0A7M5XAI1_9CNID</name>
<dbReference type="Pfam" id="PF00520">
    <property type="entry name" value="Ion_trans"/>
    <property type="match status" value="1"/>
</dbReference>
<dbReference type="GO" id="GO:0005249">
    <property type="term" value="F:voltage-gated potassium channel activity"/>
    <property type="evidence" value="ECO:0007669"/>
    <property type="project" value="InterPro"/>
</dbReference>
<evidence type="ECO:0000256" key="12">
    <source>
        <dbReference type="SAM" id="Phobius"/>
    </source>
</evidence>
<feature type="region of interest" description="Disordered" evidence="11">
    <location>
        <begin position="399"/>
        <end position="422"/>
    </location>
</feature>
<keyword evidence="7" id="KW-0406">Ion transport</keyword>
<dbReference type="EnsemblMetazoa" id="CLYHEMT020152.1">
    <property type="protein sequence ID" value="CLYHEMP020152.1"/>
    <property type="gene ID" value="CLYHEMG020152"/>
</dbReference>
<dbReference type="PRINTS" id="PR00169">
    <property type="entry name" value="KCHANNEL"/>
</dbReference>
<feature type="transmembrane region" description="Helical" evidence="12">
    <location>
        <begin position="158"/>
        <end position="179"/>
    </location>
</feature>
<keyword evidence="9" id="KW-0407">Ion channel</keyword>